<comment type="caution">
    <text evidence="1">The sequence shown here is derived from an EMBL/GenBank/DDBJ whole genome shotgun (WGS) entry which is preliminary data.</text>
</comment>
<keyword evidence="1" id="KW-0808">Transferase</keyword>
<evidence type="ECO:0000313" key="2">
    <source>
        <dbReference type="Proteomes" id="UP001140949"/>
    </source>
</evidence>
<keyword evidence="1" id="KW-0489">Methyltransferase</keyword>
<dbReference type="GO" id="GO:0008168">
    <property type="term" value="F:methyltransferase activity"/>
    <property type="evidence" value="ECO:0007669"/>
    <property type="project" value="UniProtKB-KW"/>
</dbReference>
<keyword evidence="2" id="KW-1185">Reference proteome</keyword>
<sequence>MIAMVKSEVVEVGGPPPPRLPRAVVLMSPPDPPFVLLEVRFLRLLLLRRNRGKKGLDLA</sequence>
<protein>
    <submittedName>
        <fullName evidence="1">Pectin methyltransferase QUA2 isoform X3</fullName>
    </submittedName>
</protein>
<gene>
    <name evidence="1" type="ORF">M6B38_365350</name>
</gene>
<dbReference type="AlphaFoldDB" id="A0AAX6GHR3"/>
<organism evidence="1 2">
    <name type="scientific">Iris pallida</name>
    <name type="common">Sweet iris</name>
    <dbReference type="NCBI Taxonomy" id="29817"/>
    <lineage>
        <taxon>Eukaryota</taxon>
        <taxon>Viridiplantae</taxon>
        <taxon>Streptophyta</taxon>
        <taxon>Embryophyta</taxon>
        <taxon>Tracheophyta</taxon>
        <taxon>Spermatophyta</taxon>
        <taxon>Magnoliopsida</taxon>
        <taxon>Liliopsida</taxon>
        <taxon>Asparagales</taxon>
        <taxon>Iridaceae</taxon>
        <taxon>Iridoideae</taxon>
        <taxon>Irideae</taxon>
        <taxon>Iris</taxon>
    </lineage>
</organism>
<dbReference type="EMBL" id="JANAVB010019800">
    <property type="protein sequence ID" value="KAJ6827855.1"/>
    <property type="molecule type" value="Genomic_DNA"/>
</dbReference>
<reference evidence="1" key="2">
    <citation type="submission" date="2023-04" db="EMBL/GenBank/DDBJ databases">
        <authorList>
            <person name="Bruccoleri R.E."/>
            <person name="Oakeley E.J."/>
            <person name="Faust A.-M."/>
            <person name="Dessus-Babus S."/>
            <person name="Altorfer M."/>
            <person name="Burckhardt D."/>
            <person name="Oertli M."/>
            <person name="Naumann U."/>
            <person name="Petersen F."/>
            <person name="Wong J."/>
        </authorList>
    </citation>
    <scope>NUCLEOTIDE SEQUENCE</scope>
    <source>
        <strain evidence="1">GSM-AAB239-AS_SAM_17_03QT</strain>
        <tissue evidence="1">Leaf</tissue>
    </source>
</reference>
<dbReference type="GO" id="GO:0032259">
    <property type="term" value="P:methylation"/>
    <property type="evidence" value="ECO:0007669"/>
    <property type="project" value="UniProtKB-KW"/>
</dbReference>
<reference evidence="1" key="1">
    <citation type="journal article" date="2023" name="GigaByte">
        <title>Genome assembly of the bearded iris, Iris pallida Lam.</title>
        <authorList>
            <person name="Bruccoleri R.E."/>
            <person name="Oakeley E.J."/>
            <person name="Faust A.M.E."/>
            <person name="Altorfer M."/>
            <person name="Dessus-Babus S."/>
            <person name="Burckhardt D."/>
            <person name="Oertli M."/>
            <person name="Naumann U."/>
            <person name="Petersen F."/>
            <person name="Wong J."/>
        </authorList>
    </citation>
    <scope>NUCLEOTIDE SEQUENCE</scope>
    <source>
        <strain evidence="1">GSM-AAB239-AS_SAM_17_03QT</strain>
    </source>
</reference>
<accession>A0AAX6GHR3</accession>
<evidence type="ECO:0000313" key="1">
    <source>
        <dbReference type="EMBL" id="KAJ6827855.1"/>
    </source>
</evidence>
<name>A0AAX6GHR3_IRIPA</name>
<dbReference type="Proteomes" id="UP001140949">
    <property type="component" value="Unassembled WGS sequence"/>
</dbReference>
<proteinExistence type="predicted"/>